<sequence length="89" mass="10400">MNVFESPLFNYAVGIASTLVLFGQGFIAVFYPQRFIDRALRAHDYSEFIKRQVQKKWYRANLKICGCIAMLFGIVLFIYVISVIIKKNW</sequence>
<evidence type="ECO:0000313" key="2">
    <source>
        <dbReference type="EMBL" id="MFC0512680.1"/>
    </source>
</evidence>
<feature type="transmembrane region" description="Helical" evidence="1">
    <location>
        <begin position="60"/>
        <end position="85"/>
    </location>
</feature>
<keyword evidence="1" id="KW-0472">Membrane</keyword>
<reference evidence="2 3" key="1">
    <citation type="submission" date="2024-09" db="EMBL/GenBank/DDBJ databases">
        <authorList>
            <person name="Sun Q."/>
            <person name="Mori K."/>
        </authorList>
    </citation>
    <scope>NUCLEOTIDE SEQUENCE [LARGE SCALE GENOMIC DNA]</scope>
    <source>
        <strain evidence="2 3">NCAIM B.02415</strain>
    </source>
</reference>
<dbReference type="Proteomes" id="UP001589828">
    <property type="component" value="Unassembled WGS sequence"/>
</dbReference>
<keyword evidence="3" id="KW-1185">Reference proteome</keyword>
<evidence type="ECO:0000256" key="1">
    <source>
        <dbReference type="SAM" id="Phobius"/>
    </source>
</evidence>
<protein>
    <submittedName>
        <fullName evidence="2">Uncharacterized protein</fullName>
    </submittedName>
</protein>
<accession>A0ABV6KZ35</accession>
<evidence type="ECO:0000313" key="3">
    <source>
        <dbReference type="Proteomes" id="UP001589828"/>
    </source>
</evidence>
<organism evidence="2 3">
    <name type="scientific">Mucilaginibacter angelicae</name>
    <dbReference type="NCBI Taxonomy" id="869718"/>
    <lineage>
        <taxon>Bacteria</taxon>
        <taxon>Pseudomonadati</taxon>
        <taxon>Bacteroidota</taxon>
        <taxon>Sphingobacteriia</taxon>
        <taxon>Sphingobacteriales</taxon>
        <taxon>Sphingobacteriaceae</taxon>
        <taxon>Mucilaginibacter</taxon>
    </lineage>
</organism>
<feature type="transmembrane region" description="Helical" evidence="1">
    <location>
        <begin position="12"/>
        <end position="31"/>
    </location>
</feature>
<keyword evidence="1" id="KW-0812">Transmembrane</keyword>
<keyword evidence="1" id="KW-1133">Transmembrane helix</keyword>
<name>A0ABV6KZ35_9SPHI</name>
<dbReference type="EMBL" id="JBHLTS010000004">
    <property type="protein sequence ID" value="MFC0512680.1"/>
    <property type="molecule type" value="Genomic_DNA"/>
</dbReference>
<comment type="caution">
    <text evidence="2">The sequence shown here is derived from an EMBL/GenBank/DDBJ whole genome shotgun (WGS) entry which is preliminary data.</text>
</comment>
<dbReference type="RefSeq" id="WP_377020557.1">
    <property type="nucleotide sequence ID" value="NZ_JBHLTS010000004.1"/>
</dbReference>
<proteinExistence type="predicted"/>
<gene>
    <name evidence="2" type="ORF">ACFFGT_00655</name>
</gene>